<evidence type="ECO:0000313" key="2">
    <source>
        <dbReference type="EMBL" id="NYT28589.1"/>
    </source>
</evidence>
<organism evidence="2 3">
    <name type="scientific">Candidatus Thiodubiliella endoseptemdiera</name>
    <dbReference type="NCBI Taxonomy" id="2738886"/>
    <lineage>
        <taxon>Bacteria</taxon>
        <taxon>Pseudomonadati</taxon>
        <taxon>Pseudomonadota</taxon>
        <taxon>Gammaproteobacteria</taxon>
        <taxon>Candidatus Pseudothioglobaceae</taxon>
        <taxon>Candidatus Thiodubiliella</taxon>
    </lineage>
</organism>
<name>A0A853F7V2_9GAMM</name>
<evidence type="ECO:0000313" key="3">
    <source>
        <dbReference type="Proteomes" id="UP000568751"/>
    </source>
</evidence>
<sequence>MAEKEGNPWNGKSKKVLQIRGKKIRMVLKKMSQKREKKIPKEVQPLIKGRGSSKGEGHKKRAGSSKKLYSAFRVIPSI</sequence>
<feature type="region of interest" description="Disordered" evidence="1">
    <location>
        <begin position="31"/>
        <end position="66"/>
    </location>
</feature>
<accession>A0A853F7V2</accession>
<gene>
    <name evidence="2" type="ORF">H0A76_12450</name>
</gene>
<protein>
    <submittedName>
        <fullName evidence="2">Uncharacterized protein</fullName>
    </submittedName>
</protein>
<proteinExistence type="predicted"/>
<dbReference type="AlphaFoldDB" id="A0A853F7V2"/>
<dbReference type="Proteomes" id="UP000568751">
    <property type="component" value="Unassembled WGS sequence"/>
</dbReference>
<reference evidence="2 3" key="1">
    <citation type="submission" date="2020-05" db="EMBL/GenBank/DDBJ databases">
        <title>Horizontal transmission and recombination maintain forever young bacterial symbiont genomes.</title>
        <authorList>
            <person name="Russell S.L."/>
            <person name="Pepper-Tunick E."/>
            <person name="Svedberg J."/>
            <person name="Byrne A."/>
            <person name="Ruelas Castillo J."/>
            <person name="Vollmers C."/>
            <person name="Beinart R.A."/>
            <person name="Corbett-Detig R."/>
        </authorList>
    </citation>
    <scope>NUCLEOTIDE SEQUENCE [LARGE SCALE GENOMIC DNA]</scope>
    <source>
        <strain evidence="2">455</strain>
    </source>
</reference>
<comment type="caution">
    <text evidence="2">The sequence shown here is derived from an EMBL/GenBank/DDBJ whole genome shotgun (WGS) entry which is preliminary data.</text>
</comment>
<dbReference type="EMBL" id="JACCHT010000004">
    <property type="protein sequence ID" value="NYT28589.1"/>
    <property type="molecule type" value="Genomic_DNA"/>
</dbReference>
<evidence type="ECO:0000256" key="1">
    <source>
        <dbReference type="SAM" id="MobiDB-lite"/>
    </source>
</evidence>